<dbReference type="EMBL" id="WLZY01000003">
    <property type="protein sequence ID" value="NDL57820.1"/>
    <property type="molecule type" value="Genomic_DNA"/>
</dbReference>
<reference evidence="1 2" key="1">
    <citation type="submission" date="2019-11" db="EMBL/GenBank/DDBJ databases">
        <authorList>
            <person name="Li X.-J."/>
            <person name="Feng X.-M."/>
        </authorList>
    </citation>
    <scope>NUCLEOTIDE SEQUENCE [LARGE SCALE GENOMIC DNA]</scope>
    <source>
        <strain evidence="1 2">XMNu-373</strain>
    </source>
</reference>
<protein>
    <submittedName>
        <fullName evidence="1">Uncharacterized protein</fullName>
    </submittedName>
</protein>
<dbReference type="Proteomes" id="UP000460435">
    <property type="component" value="Unassembled WGS sequence"/>
</dbReference>
<name>A0A7K3M3N0_9ACTN</name>
<gene>
    <name evidence="1" type="ORF">F7O44_12110</name>
</gene>
<evidence type="ECO:0000313" key="2">
    <source>
        <dbReference type="Proteomes" id="UP000460435"/>
    </source>
</evidence>
<comment type="caution">
    <text evidence="1">The sequence shown here is derived from an EMBL/GenBank/DDBJ whole genome shotgun (WGS) entry which is preliminary data.</text>
</comment>
<evidence type="ECO:0000313" key="1">
    <source>
        <dbReference type="EMBL" id="NDL57820.1"/>
    </source>
</evidence>
<keyword evidence="2" id="KW-1185">Reference proteome</keyword>
<proteinExistence type="predicted"/>
<accession>A0A7K3M3N0</accession>
<dbReference type="AlphaFoldDB" id="A0A7K3M3N0"/>
<sequence length="54" mass="5838">MQLLAAVLADVESLQRRVERVETALAGVDDGIEAMRVSLGALREVVRGAREFGL</sequence>
<dbReference type="RefSeq" id="WP_162450471.1">
    <property type="nucleotide sequence ID" value="NZ_WLZY01000003.1"/>
</dbReference>
<organism evidence="1 2">
    <name type="scientific">Phytoactinopolyspora mesophila</name>
    <dbReference type="NCBI Taxonomy" id="2650750"/>
    <lineage>
        <taxon>Bacteria</taxon>
        <taxon>Bacillati</taxon>
        <taxon>Actinomycetota</taxon>
        <taxon>Actinomycetes</taxon>
        <taxon>Jiangellales</taxon>
        <taxon>Jiangellaceae</taxon>
        <taxon>Phytoactinopolyspora</taxon>
    </lineage>
</organism>